<dbReference type="OrthoDB" id="7869153at2"/>
<gene>
    <name evidence="3" type="ORF">D3H55_16150</name>
</gene>
<keyword evidence="4" id="KW-1185">Reference proteome</keyword>
<dbReference type="EMBL" id="QXIR01000024">
    <property type="protein sequence ID" value="RIW30916.1"/>
    <property type="molecule type" value="Genomic_DNA"/>
</dbReference>
<dbReference type="GO" id="GO:0046872">
    <property type="term" value="F:metal ion binding"/>
    <property type="evidence" value="ECO:0007669"/>
    <property type="project" value="InterPro"/>
</dbReference>
<feature type="domain" description="ATP-grasp" evidence="2">
    <location>
        <begin position="167"/>
        <end position="390"/>
    </location>
</feature>
<protein>
    <submittedName>
        <fullName evidence="3">YheC/YheD family protein</fullName>
    </submittedName>
</protein>
<dbReference type="InterPro" id="IPR026838">
    <property type="entry name" value="YheC/D"/>
</dbReference>
<reference evidence="3 4" key="1">
    <citation type="submission" date="2018-09" db="EMBL/GenBank/DDBJ databases">
        <title>Bacillus saliacetes sp. nov., isolated from Thai shrimp paste (Ka-pi).</title>
        <authorList>
            <person name="Daroonpunt R."/>
            <person name="Tanasupawat S."/>
            <person name="Yiamsombut S."/>
        </authorList>
    </citation>
    <scope>NUCLEOTIDE SEQUENCE [LARGE SCALE GENOMIC DNA]</scope>
    <source>
        <strain evidence="3 4">SKP7-4</strain>
    </source>
</reference>
<evidence type="ECO:0000256" key="1">
    <source>
        <dbReference type="PROSITE-ProRule" id="PRU00409"/>
    </source>
</evidence>
<keyword evidence="1" id="KW-0547">Nucleotide-binding</keyword>
<name>A0A3A1QWZ0_9BACI</name>
<dbReference type="SUPFAM" id="SSF56059">
    <property type="entry name" value="Glutathione synthetase ATP-binding domain-like"/>
    <property type="match status" value="1"/>
</dbReference>
<accession>A0A3A1QWZ0</accession>
<evidence type="ECO:0000313" key="4">
    <source>
        <dbReference type="Proteomes" id="UP000265801"/>
    </source>
</evidence>
<evidence type="ECO:0000259" key="2">
    <source>
        <dbReference type="PROSITE" id="PS50975"/>
    </source>
</evidence>
<dbReference type="Proteomes" id="UP000265801">
    <property type="component" value="Unassembled WGS sequence"/>
</dbReference>
<dbReference type="AlphaFoldDB" id="A0A3A1QWZ0"/>
<dbReference type="GO" id="GO:0005524">
    <property type="term" value="F:ATP binding"/>
    <property type="evidence" value="ECO:0007669"/>
    <property type="project" value="UniProtKB-UniRule"/>
</dbReference>
<organism evidence="3 4">
    <name type="scientific">Bacillus salacetis</name>
    <dbReference type="NCBI Taxonomy" id="2315464"/>
    <lineage>
        <taxon>Bacteria</taxon>
        <taxon>Bacillati</taxon>
        <taxon>Bacillota</taxon>
        <taxon>Bacilli</taxon>
        <taxon>Bacillales</taxon>
        <taxon>Bacillaceae</taxon>
        <taxon>Bacillus</taxon>
    </lineage>
</organism>
<proteinExistence type="predicted"/>
<comment type="caution">
    <text evidence="3">The sequence shown here is derived from an EMBL/GenBank/DDBJ whole genome shotgun (WGS) entry which is preliminary data.</text>
</comment>
<dbReference type="RefSeq" id="WP_119548359.1">
    <property type="nucleotide sequence ID" value="NZ_QXIR01000024.1"/>
</dbReference>
<dbReference type="InterPro" id="IPR011761">
    <property type="entry name" value="ATP-grasp"/>
</dbReference>
<dbReference type="PROSITE" id="PS50975">
    <property type="entry name" value="ATP_GRASP"/>
    <property type="match status" value="1"/>
</dbReference>
<dbReference type="Pfam" id="PF14398">
    <property type="entry name" value="ATPgrasp_YheCD"/>
    <property type="match status" value="1"/>
</dbReference>
<sequence>MKIYYQPQKKIFFHSDPSLQSLMFGRNSYILYREDEPYKHGFNVSAVNNACGPVIGILTANEKGSYLGNFPLFQELQKVITTRGGISFVFSLSDIGGERIEGLCFNEEKNTWISCKFPIPHFIYNRVPSPSMEKTEEFTGFLQWVEEKQIHFFNPHFFNKWEIYQCLSENESLKPHLPETKLLQSKEALENDLRTKQKIYIKPVLSSKGKGIRLLEQSEDGQIVCKSTKKIERFLRYDRLMLRYPEWYETDQYIYQEAIPCQKLNNHRYDLRVLVHFTGTSFLVTGIGIRVSERQEVTTHVPQGGKILPFHFVETEELLEKIEALAEECGKQLTASFGLIGEFSMDLGLRESDGLLVVFEINSKPMKFDEEEIEEKRLGCLADSFFHFSKASRQLST</sequence>
<evidence type="ECO:0000313" key="3">
    <source>
        <dbReference type="EMBL" id="RIW30916.1"/>
    </source>
</evidence>
<keyword evidence="1" id="KW-0067">ATP-binding</keyword>